<name>A0ABU7UQ27_9CLOT</name>
<organism evidence="1 2">
    <name type="scientific">Clostridium frigoriphilum</name>
    <dbReference type="NCBI Taxonomy" id="443253"/>
    <lineage>
        <taxon>Bacteria</taxon>
        <taxon>Bacillati</taxon>
        <taxon>Bacillota</taxon>
        <taxon>Clostridia</taxon>
        <taxon>Eubacteriales</taxon>
        <taxon>Clostridiaceae</taxon>
        <taxon>Clostridium</taxon>
    </lineage>
</organism>
<sequence>MKEKNINYGELEQHEYDDAKGNIFYTCPLCGGEYLDTFITEENSQKMCVDCWNEKYGD</sequence>
<reference evidence="1 2" key="1">
    <citation type="submission" date="2023-11" db="EMBL/GenBank/DDBJ databases">
        <title>Draft genome sequence of a psychrophilic Clostridium strain from permafrost water brine.</title>
        <authorList>
            <person name="Shcherbakova V.A."/>
            <person name="Trubitsyn V.E."/>
            <person name="Zakharyuk A.G."/>
        </authorList>
    </citation>
    <scope>NUCLEOTIDE SEQUENCE [LARGE SCALE GENOMIC DNA]</scope>
    <source>
        <strain evidence="1 2">14F</strain>
    </source>
</reference>
<dbReference type="EMBL" id="JAZHFS010000013">
    <property type="protein sequence ID" value="MEF2113500.1"/>
    <property type="molecule type" value="Genomic_DNA"/>
</dbReference>
<comment type="caution">
    <text evidence="1">The sequence shown here is derived from an EMBL/GenBank/DDBJ whole genome shotgun (WGS) entry which is preliminary data.</text>
</comment>
<keyword evidence="2" id="KW-1185">Reference proteome</keyword>
<evidence type="ECO:0000313" key="1">
    <source>
        <dbReference type="EMBL" id="MEF2113500.1"/>
    </source>
</evidence>
<evidence type="ECO:0000313" key="2">
    <source>
        <dbReference type="Proteomes" id="UP001498469"/>
    </source>
</evidence>
<protein>
    <recommendedName>
        <fullName evidence="3">Cysteine-rich CPCC</fullName>
    </recommendedName>
</protein>
<evidence type="ECO:0008006" key="3">
    <source>
        <dbReference type="Google" id="ProtNLM"/>
    </source>
</evidence>
<accession>A0ABU7UQ27</accession>
<dbReference type="Proteomes" id="UP001498469">
    <property type="component" value="Unassembled WGS sequence"/>
</dbReference>
<proteinExistence type="predicted"/>
<gene>
    <name evidence="1" type="ORF">SJI18_14420</name>
</gene>
<dbReference type="RefSeq" id="WP_216252054.1">
    <property type="nucleotide sequence ID" value="NZ_JAZHFS010000013.1"/>
</dbReference>